<dbReference type="InterPro" id="IPR036962">
    <property type="entry name" value="Glyco_hydro_3_N_sf"/>
</dbReference>
<reference evidence="5 6" key="1">
    <citation type="submission" date="2018-03" db="EMBL/GenBank/DDBJ databases">
        <title>Bioinformatic expansion and discovery of thiopeptide antibiotics.</title>
        <authorList>
            <person name="Schwalen C.J."/>
            <person name="Hudson G.A."/>
            <person name="Mitchell D.A."/>
        </authorList>
    </citation>
    <scope>NUCLEOTIDE SEQUENCE [LARGE SCALE GENOMIC DNA]</scope>
    <source>
        <strain evidence="5 6">ATCC 21389</strain>
    </source>
</reference>
<dbReference type="AlphaFoldDB" id="A0A2V4MXD6"/>
<dbReference type="RefSeq" id="WP_110673169.1">
    <property type="nucleotide sequence ID" value="NZ_PYBW01000155.1"/>
</dbReference>
<dbReference type="InterPro" id="IPR017853">
    <property type="entry name" value="GH"/>
</dbReference>
<dbReference type="EMBL" id="PYBW01000155">
    <property type="protein sequence ID" value="PYC67035.1"/>
    <property type="molecule type" value="Genomic_DNA"/>
</dbReference>
<dbReference type="GO" id="GO:0005975">
    <property type="term" value="P:carbohydrate metabolic process"/>
    <property type="evidence" value="ECO:0007669"/>
    <property type="project" value="InterPro"/>
</dbReference>
<evidence type="ECO:0000259" key="4">
    <source>
        <dbReference type="Pfam" id="PF00933"/>
    </source>
</evidence>
<dbReference type="PANTHER" id="PTHR30480:SF16">
    <property type="entry name" value="GLYCOSIDE HYDROLASE FAMILY 3 DOMAIN PROTEIN"/>
    <property type="match status" value="1"/>
</dbReference>
<proteinExistence type="inferred from homology"/>
<feature type="domain" description="Glycoside hydrolase family 3 N-terminal" evidence="4">
    <location>
        <begin position="42"/>
        <end position="338"/>
    </location>
</feature>
<comment type="similarity">
    <text evidence="1">Belongs to the glycosyl hydrolase 3 family.</text>
</comment>
<name>A0A2V4MXD6_9ACTN</name>
<evidence type="ECO:0000313" key="5">
    <source>
        <dbReference type="EMBL" id="PYC67035.1"/>
    </source>
</evidence>
<dbReference type="OrthoDB" id="9805821at2"/>
<dbReference type="PANTHER" id="PTHR30480">
    <property type="entry name" value="BETA-HEXOSAMINIDASE-RELATED"/>
    <property type="match status" value="1"/>
</dbReference>
<dbReference type="Proteomes" id="UP000248039">
    <property type="component" value="Unassembled WGS sequence"/>
</dbReference>
<sequence length="523" mass="54549">MSILIPTVPDSDQLHRDALAVLQPGFDGTEPPEWVHRHIAAGLGSVALFGRNVTGQAQLTELCRELRRENPDLLIAIDEEGGDVTRLEVGSGSSWPGNLALGAVDDPALTRDVARELGRALAECGINFNWAPAADVNSNPGNPVIGVRSFGADTELCARHTAAWVEGLQSAGVAACAKHFPGHGDTNVDSHHGLPLIDVAEDLLRSRDLPPFAAAVEAGAKAVMSAHIMIPALDPVYPATLSEAVLSGLLRGPQSAGGLGYQGLIVTDAVEMGAIADTYGIAEGTVLALAAGADAICVGGGLCDEETVLQLRDAIVEAVRSGRLAEQRLADAAARVRELGSWARQARFGAGAAQAAPVEPDLAIGLRAARRALKVTEDPAQPFLPVTERPYVVSFSPESNIAVGDETPWGVAGMLAERFPGTRSRSVGPEQAEEAELEPLVAALVAEAQGRRLVLVVRDVHRHGWMSAALRLLLTSRPDALVVEMGVPQAEPVGALHIVTHGAARVCGLAAVEVLTGQPSVRG</sequence>
<evidence type="ECO:0000256" key="3">
    <source>
        <dbReference type="ARBA" id="ARBA00023295"/>
    </source>
</evidence>
<organism evidence="5 6">
    <name type="scientific">Streptomyces tateyamensis</name>
    <dbReference type="NCBI Taxonomy" id="565073"/>
    <lineage>
        <taxon>Bacteria</taxon>
        <taxon>Bacillati</taxon>
        <taxon>Actinomycetota</taxon>
        <taxon>Actinomycetes</taxon>
        <taxon>Kitasatosporales</taxon>
        <taxon>Streptomycetaceae</taxon>
        <taxon>Streptomyces</taxon>
    </lineage>
</organism>
<dbReference type="SUPFAM" id="SSF51445">
    <property type="entry name" value="(Trans)glycosidases"/>
    <property type="match status" value="1"/>
</dbReference>
<evidence type="ECO:0000256" key="1">
    <source>
        <dbReference type="ARBA" id="ARBA00005336"/>
    </source>
</evidence>
<dbReference type="InterPro" id="IPR001764">
    <property type="entry name" value="Glyco_hydro_3_N"/>
</dbReference>
<gene>
    <name evidence="5" type="ORF">C7C46_30475</name>
</gene>
<dbReference type="Pfam" id="PF00933">
    <property type="entry name" value="Glyco_hydro_3"/>
    <property type="match status" value="1"/>
</dbReference>
<dbReference type="Gene3D" id="3.20.20.300">
    <property type="entry name" value="Glycoside hydrolase, family 3, N-terminal domain"/>
    <property type="match status" value="1"/>
</dbReference>
<protein>
    <submittedName>
        <fullName evidence="5">Sugar hydrolase</fullName>
    </submittedName>
</protein>
<dbReference type="GO" id="GO:0009254">
    <property type="term" value="P:peptidoglycan turnover"/>
    <property type="evidence" value="ECO:0007669"/>
    <property type="project" value="TreeGrafter"/>
</dbReference>
<keyword evidence="2 5" id="KW-0378">Hydrolase</keyword>
<keyword evidence="6" id="KW-1185">Reference proteome</keyword>
<evidence type="ECO:0000313" key="6">
    <source>
        <dbReference type="Proteomes" id="UP000248039"/>
    </source>
</evidence>
<comment type="caution">
    <text evidence="5">The sequence shown here is derived from an EMBL/GenBank/DDBJ whole genome shotgun (WGS) entry which is preliminary data.</text>
</comment>
<dbReference type="GO" id="GO:0004553">
    <property type="term" value="F:hydrolase activity, hydrolyzing O-glycosyl compounds"/>
    <property type="evidence" value="ECO:0007669"/>
    <property type="project" value="InterPro"/>
</dbReference>
<dbReference type="InterPro" id="IPR050226">
    <property type="entry name" value="NagZ_Beta-hexosaminidase"/>
</dbReference>
<accession>A0A2V4MXD6</accession>
<dbReference type="FunFam" id="3.20.20.300:FF:000018">
    <property type="entry name" value="Sugar hydrolase"/>
    <property type="match status" value="1"/>
</dbReference>
<keyword evidence="3" id="KW-0326">Glycosidase</keyword>
<evidence type="ECO:0000256" key="2">
    <source>
        <dbReference type="ARBA" id="ARBA00022801"/>
    </source>
</evidence>